<proteinExistence type="predicted"/>
<dbReference type="Proteomes" id="UP000294796">
    <property type="component" value="Unassembled WGS sequence"/>
</dbReference>
<dbReference type="AlphaFoldDB" id="A0A4R5U4I9"/>
<accession>A0A4R5U4I9</accession>
<dbReference type="OrthoDB" id="7376398at2"/>
<reference evidence="1 2" key="1">
    <citation type="submission" date="2019-03" db="EMBL/GenBank/DDBJ databases">
        <title>Luteimonas zhaokaii sp.nov., isolated from the rectal contents of Plateau pika in Yushu, Qinghai Province, China.</title>
        <authorList>
            <person name="Zhang G."/>
        </authorList>
    </citation>
    <scope>NUCLEOTIDE SEQUENCE [LARGE SCALE GENOMIC DNA]</scope>
    <source>
        <strain evidence="1 2">B9</strain>
    </source>
</reference>
<comment type="caution">
    <text evidence="1">The sequence shown here is derived from an EMBL/GenBank/DDBJ whole genome shotgun (WGS) entry which is preliminary data.</text>
</comment>
<sequence length="185" mass="19242">MIPLTTQEQWEMSAIKPIVMVVLSSMLVVACGDRAKPAGGVGAATEAPDPFAFAVEVTLSGVARQQLDASAETVVVAASYFGGAREGVAASELNDVGLIDLGRVEVEHAGEGSVLVDGGAVRRYRLGLVEGEPQVNVNVYSGRRTSPDNILACDMFQDGVRVAVAAPVRIACRLLSEADADDATL</sequence>
<protein>
    <submittedName>
        <fullName evidence="1">Uncharacterized protein</fullName>
    </submittedName>
</protein>
<evidence type="ECO:0000313" key="1">
    <source>
        <dbReference type="EMBL" id="TDK28647.1"/>
    </source>
</evidence>
<name>A0A4R5U4I9_9GAMM</name>
<dbReference type="EMBL" id="SMTF01000001">
    <property type="protein sequence ID" value="TDK28647.1"/>
    <property type="molecule type" value="Genomic_DNA"/>
</dbReference>
<gene>
    <name evidence="1" type="ORF">E2F46_01910</name>
</gene>
<dbReference type="RefSeq" id="WP_133320468.1">
    <property type="nucleotide sequence ID" value="NZ_SMTF01000001.1"/>
</dbReference>
<organism evidence="1 2">
    <name type="scientific">Luteimonas aestuarii</name>
    <dbReference type="NCBI Taxonomy" id="453837"/>
    <lineage>
        <taxon>Bacteria</taxon>
        <taxon>Pseudomonadati</taxon>
        <taxon>Pseudomonadota</taxon>
        <taxon>Gammaproteobacteria</taxon>
        <taxon>Lysobacterales</taxon>
        <taxon>Lysobacteraceae</taxon>
        <taxon>Luteimonas</taxon>
    </lineage>
</organism>
<evidence type="ECO:0000313" key="2">
    <source>
        <dbReference type="Proteomes" id="UP000294796"/>
    </source>
</evidence>
<keyword evidence="2" id="KW-1185">Reference proteome</keyword>